<dbReference type="RefSeq" id="WP_114351407.1">
    <property type="nucleotide sequence ID" value="NZ_QPJJ01000001.1"/>
</dbReference>
<keyword evidence="1" id="KW-1133">Transmembrane helix</keyword>
<keyword evidence="1" id="KW-0812">Transmembrane</keyword>
<accession>A0A368YB37</accession>
<evidence type="ECO:0000313" key="3">
    <source>
        <dbReference type="Proteomes" id="UP000252585"/>
    </source>
</evidence>
<gene>
    <name evidence="2" type="ORF">DFR57_101355</name>
</gene>
<sequence length="87" mass="9865">MNQRAEQKATLHDVLGAIVIVILTLMAFSFIFKIWAALTIIPALIAIAFLIEAIIAYKKKQRLIFSQQLLRSISFSIISLFVLIQYV</sequence>
<name>A0A368YB37_9BACI</name>
<reference evidence="2 3" key="1">
    <citation type="submission" date="2018-07" db="EMBL/GenBank/DDBJ databases">
        <title>Genomic Encyclopedia of Type Strains, Phase IV (KMG-IV): sequencing the most valuable type-strain genomes for metagenomic binning, comparative biology and taxonomic classification.</title>
        <authorList>
            <person name="Goeker M."/>
        </authorList>
    </citation>
    <scope>NUCLEOTIDE SEQUENCE [LARGE SCALE GENOMIC DNA]</scope>
    <source>
        <strain evidence="2 3">DSM 27696</strain>
    </source>
</reference>
<keyword evidence="1" id="KW-0472">Membrane</keyword>
<comment type="caution">
    <text evidence="2">The sequence shown here is derived from an EMBL/GenBank/DDBJ whole genome shotgun (WGS) entry which is preliminary data.</text>
</comment>
<dbReference type="Proteomes" id="UP000252585">
    <property type="component" value="Unassembled WGS sequence"/>
</dbReference>
<keyword evidence="3" id="KW-1185">Reference proteome</keyword>
<organism evidence="2 3">
    <name type="scientific">Saliterribacillus persicus</name>
    <dbReference type="NCBI Taxonomy" id="930114"/>
    <lineage>
        <taxon>Bacteria</taxon>
        <taxon>Bacillati</taxon>
        <taxon>Bacillota</taxon>
        <taxon>Bacilli</taxon>
        <taxon>Bacillales</taxon>
        <taxon>Bacillaceae</taxon>
        <taxon>Saliterribacillus</taxon>
    </lineage>
</organism>
<feature type="transmembrane region" description="Helical" evidence="1">
    <location>
        <begin position="12"/>
        <end position="32"/>
    </location>
</feature>
<dbReference type="AlphaFoldDB" id="A0A368YB37"/>
<protein>
    <submittedName>
        <fullName evidence="2">Uncharacterized protein</fullName>
    </submittedName>
</protein>
<proteinExistence type="predicted"/>
<evidence type="ECO:0000256" key="1">
    <source>
        <dbReference type="SAM" id="Phobius"/>
    </source>
</evidence>
<evidence type="ECO:0000313" key="2">
    <source>
        <dbReference type="EMBL" id="RCW77481.1"/>
    </source>
</evidence>
<feature type="transmembrane region" description="Helical" evidence="1">
    <location>
        <begin position="38"/>
        <end position="57"/>
    </location>
</feature>
<feature type="transmembrane region" description="Helical" evidence="1">
    <location>
        <begin position="69"/>
        <end position="86"/>
    </location>
</feature>
<dbReference type="EMBL" id="QPJJ01000001">
    <property type="protein sequence ID" value="RCW77481.1"/>
    <property type="molecule type" value="Genomic_DNA"/>
</dbReference>